<dbReference type="CDD" id="cd13585">
    <property type="entry name" value="PBP2_TMBP_like"/>
    <property type="match status" value="1"/>
</dbReference>
<dbReference type="PANTHER" id="PTHR43649">
    <property type="entry name" value="ARABINOSE-BINDING PROTEIN-RELATED"/>
    <property type="match status" value="1"/>
</dbReference>
<dbReference type="Proteomes" id="UP000197446">
    <property type="component" value="Unassembled WGS sequence"/>
</dbReference>
<dbReference type="PANTHER" id="PTHR43649:SF12">
    <property type="entry name" value="DIACETYLCHITOBIOSE BINDING PROTEIN DASA"/>
    <property type="match status" value="1"/>
</dbReference>
<evidence type="ECO:0000313" key="4">
    <source>
        <dbReference type="Proteomes" id="UP000197446"/>
    </source>
</evidence>
<reference evidence="3 4" key="1">
    <citation type="journal article" date="2007" name="Int. J. Syst. Evol. Microbiol.">
        <title>Description of Pelomonas aquatica sp. nov. and Pelomonas puraquae sp. nov., isolated from industrial and haemodialysis water.</title>
        <authorList>
            <person name="Gomila M."/>
            <person name="Bowien B."/>
            <person name="Falsen E."/>
            <person name="Moore E.R."/>
            <person name="Lalucat J."/>
        </authorList>
    </citation>
    <scope>NUCLEOTIDE SEQUENCE [LARGE SCALE GENOMIC DNA]</scope>
    <source>
        <strain evidence="3 4">CCUG 52769</strain>
    </source>
</reference>
<comment type="subcellular location">
    <subcellularLocation>
        <location evidence="1">Periplasm</location>
    </subcellularLocation>
</comment>
<accession>A0A254NDD5</accession>
<comment type="caution">
    <text evidence="3">The sequence shown here is derived from an EMBL/GenBank/DDBJ whole genome shotgun (WGS) entry which is preliminary data.</text>
</comment>
<dbReference type="Gene3D" id="3.40.190.10">
    <property type="entry name" value="Periplasmic binding protein-like II"/>
    <property type="match status" value="4"/>
</dbReference>
<evidence type="ECO:0000256" key="2">
    <source>
        <dbReference type="ARBA" id="ARBA00008520"/>
    </source>
</evidence>
<sequence length="673" mass="72374">MAWAVLAAPGALATEPLNVTLAATERVPYLGEALPGGGYVAELVTEALRSQGYTVRLQFYPAARGLALLRRGEVDGLLPATEADAAPEQGLGASDAFPGDTVGLLKKTSTALPPGLATPGASLASALAALRQAGMRVGVVRGAAGEAGEGPEPADTAADDLQNLDKLERDRVSLLLIDKYTAADLITGRRPHLIGKLAFVPEVFQSRPFRVIFNTRTPQGRAQLAAFNAGLKQLRQGQGLARIQARHGLQPAPAVAPGEQRLVIGTVNNSDMLVMRQLAREFETAHPRVKLHWRVMDEGTLRTRLLSDLAIADGQFDVITLGAYEVPLWAQRGWLEPFGPLPAAYELDDLFPGVRAGLTHAGQLFALPFYAESSLTYYRTDLFRAAGLTLPAQPTWDDIATAAARLHRPEAGVYGICLRGRPGWGENLALITTMANAYGGRWFDERWRAELTSPPWHNAVTMYAQLLGRYGPPAPTQNGFNENLRLFALGRCAMWVDASVAAGTLYDPKRSQVAQQVAVTAAPRAVTDRGAAWLWSWSLAVPQSSSQRSVAQDFITWATSRGYIRSVARRYGWVAVPPGTRKSTYDSEEYRRVAPFHAAVRAALDGASVQARAPQHQYPGIQYVGIPEFPAIGSQVAVELAKVVSGQQTVPQALQRSQSLTTAAMAAAGYAPP</sequence>
<evidence type="ECO:0000313" key="3">
    <source>
        <dbReference type="EMBL" id="OWR04892.1"/>
    </source>
</evidence>
<gene>
    <name evidence="3" type="ORF">CDO81_07995</name>
</gene>
<proteinExistence type="inferred from homology"/>
<dbReference type="OrthoDB" id="9804061at2"/>
<dbReference type="Pfam" id="PF01547">
    <property type="entry name" value="SBP_bac_1"/>
    <property type="match status" value="1"/>
</dbReference>
<name>A0A254NDD5_9BURK</name>
<comment type="similarity">
    <text evidence="2">Belongs to the bacterial solute-binding protein 1 family.</text>
</comment>
<dbReference type="SUPFAM" id="SSF53850">
    <property type="entry name" value="Periplasmic binding protein-like II"/>
    <property type="match status" value="2"/>
</dbReference>
<dbReference type="EMBL" id="NISI01000002">
    <property type="protein sequence ID" value="OWR04892.1"/>
    <property type="molecule type" value="Genomic_DNA"/>
</dbReference>
<keyword evidence="4" id="KW-1185">Reference proteome</keyword>
<dbReference type="AlphaFoldDB" id="A0A254NDD5"/>
<evidence type="ECO:0000256" key="1">
    <source>
        <dbReference type="ARBA" id="ARBA00004418"/>
    </source>
</evidence>
<dbReference type="GO" id="GO:0042597">
    <property type="term" value="C:periplasmic space"/>
    <property type="evidence" value="ECO:0007669"/>
    <property type="project" value="UniProtKB-SubCell"/>
</dbReference>
<protein>
    <submittedName>
        <fullName evidence="3">Sugar ABC transporter substrate-binding protein</fullName>
    </submittedName>
</protein>
<dbReference type="InterPro" id="IPR050490">
    <property type="entry name" value="Bact_solute-bd_prot1"/>
</dbReference>
<organism evidence="3 4">
    <name type="scientific">Roseateles puraquae</name>
    <dbReference type="NCBI Taxonomy" id="431059"/>
    <lineage>
        <taxon>Bacteria</taxon>
        <taxon>Pseudomonadati</taxon>
        <taxon>Pseudomonadota</taxon>
        <taxon>Betaproteobacteria</taxon>
        <taxon>Burkholderiales</taxon>
        <taxon>Sphaerotilaceae</taxon>
        <taxon>Roseateles</taxon>
    </lineage>
</organism>
<dbReference type="InterPro" id="IPR006059">
    <property type="entry name" value="SBP"/>
</dbReference>